<keyword evidence="3" id="KW-0064">Aspartyl protease</keyword>
<evidence type="ECO:0000256" key="3">
    <source>
        <dbReference type="ARBA" id="ARBA00022750"/>
    </source>
</evidence>
<dbReference type="PANTHER" id="PTHR30302:SF1">
    <property type="entry name" value="HYDROGENASE 2 MATURATION PROTEASE"/>
    <property type="match status" value="1"/>
</dbReference>
<keyword evidence="2" id="KW-0645">Protease</keyword>
<proteinExistence type="inferred from homology"/>
<evidence type="ECO:0000313" key="6">
    <source>
        <dbReference type="EMBL" id="KKL47758.1"/>
    </source>
</evidence>
<comment type="caution">
    <text evidence="6">The sequence shown here is derived from an EMBL/GenBank/DDBJ whole genome shotgun (WGS) entry which is preliminary data.</text>
</comment>
<evidence type="ECO:0008006" key="7">
    <source>
        <dbReference type="Google" id="ProtNLM"/>
    </source>
</evidence>
<accession>A0A0F9CEH8</accession>
<keyword evidence="4" id="KW-0378">Hydrolase</keyword>
<protein>
    <recommendedName>
        <fullName evidence="7">Hydrogenase 3 maturation protease</fullName>
    </recommendedName>
</protein>
<dbReference type="Pfam" id="PF01750">
    <property type="entry name" value="HycI"/>
    <property type="match status" value="1"/>
</dbReference>
<dbReference type="AlphaFoldDB" id="A0A0F9CEH8"/>
<sequence>MPKTRGCRNSSEPTAPQGATDIGTPEHLARRLAEIVTHSTVIVGIGNELRGDDGAGVEIARRLAGDVPWQIFNAQNAPENFLMKIVERKPQSLILVDASDFAAAPGAVRLMEADQVAGQGPSTHGPGISAFLAALRTMHPCHCVVLGIQPQGRDLAQPLSEPVSAAVEMVVKGFRHLARQNRS</sequence>
<dbReference type="Gene3D" id="3.40.50.1450">
    <property type="entry name" value="HybD-like"/>
    <property type="match status" value="1"/>
</dbReference>
<dbReference type="PRINTS" id="PR00446">
    <property type="entry name" value="HYDRGNUPTAKE"/>
</dbReference>
<dbReference type="SUPFAM" id="SSF53163">
    <property type="entry name" value="HybD-like"/>
    <property type="match status" value="1"/>
</dbReference>
<dbReference type="InterPro" id="IPR023430">
    <property type="entry name" value="Pept_HybD-like_dom_sf"/>
</dbReference>
<reference evidence="6" key="1">
    <citation type="journal article" date="2015" name="Nature">
        <title>Complex archaea that bridge the gap between prokaryotes and eukaryotes.</title>
        <authorList>
            <person name="Spang A."/>
            <person name="Saw J.H."/>
            <person name="Jorgensen S.L."/>
            <person name="Zaremba-Niedzwiedzka K."/>
            <person name="Martijn J."/>
            <person name="Lind A.E."/>
            <person name="van Eijk R."/>
            <person name="Schleper C."/>
            <person name="Guy L."/>
            <person name="Ettema T.J."/>
        </authorList>
    </citation>
    <scope>NUCLEOTIDE SEQUENCE</scope>
</reference>
<dbReference type="InterPro" id="IPR000671">
    <property type="entry name" value="Peptidase_A31"/>
</dbReference>
<feature type="region of interest" description="Disordered" evidence="5">
    <location>
        <begin position="1"/>
        <end position="22"/>
    </location>
</feature>
<dbReference type="NCBIfam" id="TIGR00072">
    <property type="entry name" value="hydrog_prot"/>
    <property type="match status" value="1"/>
</dbReference>
<dbReference type="EMBL" id="LAZR01033555">
    <property type="protein sequence ID" value="KKL47758.1"/>
    <property type="molecule type" value="Genomic_DNA"/>
</dbReference>
<evidence type="ECO:0000256" key="4">
    <source>
        <dbReference type="ARBA" id="ARBA00022801"/>
    </source>
</evidence>
<gene>
    <name evidence="6" type="ORF">LCGC14_2332340</name>
</gene>
<name>A0A0F9CEH8_9ZZZZ</name>
<organism evidence="6">
    <name type="scientific">marine sediment metagenome</name>
    <dbReference type="NCBI Taxonomy" id="412755"/>
    <lineage>
        <taxon>unclassified sequences</taxon>
        <taxon>metagenomes</taxon>
        <taxon>ecological metagenomes</taxon>
    </lineage>
</organism>
<dbReference type="GO" id="GO:0008047">
    <property type="term" value="F:enzyme activator activity"/>
    <property type="evidence" value="ECO:0007669"/>
    <property type="project" value="InterPro"/>
</dbReference>
<comment type="similarity">
    <text evidence="1">Belongs to the peptidase A31 family.</text>
</comment>
<evidence type="ECO:0000256" key="5">
    <source>
        <dbReference type="SAM" id="MobiDB-lite"/>
    </source>
</evidence>
<dbReference type="InterPro" id="IPR004420">
    <property type="entry name" value="Pept_A31_hyd_mat_HycI"/>
</dbReference>
<evidence type="ECO:0000256" key="1">
    <source>
        <dbReference type="ARBA" id="ARBA00006814"/>
    </source>
</evidence>
<dbReference type="GO" id="GO:0004190">
    <property type="term" value="F:aspartic-type endopeptidase activity"/>
    <property type="evidence" value="ECO:0007669"/>
    <property type="project" value="UniProtKB-KW"/>
</dbReference>
<dbReference type="GO" id="GO:0016485">
    <property type="term" value="P:protein processing"/>
    <property type="evidence" value="ECO:0007669"/>
    <property type="project" value="TreeGrafter"/>
</dbReference>
<evidence type="ECO:0000256" key="2">
    <source>
        <dbReference type="ARBA" id="ARBA00022670"/>
    </source>
</evidence>
<dbReference type="CDD" id="cd06067">
    <property type="entry name" value="H2MP_MemB-H2evol"/>
    <property type="match status" value="1"/>
</dbReference>
<dbReference type="PANTHER" id="PTHR30302">
    <property type="entry name" value="HYDROGENASE 1 MATURATION PROTEASE"/>
    <property type="match status" value="1"/>
</dbReference>